<comment type="caution">
    <text evidence="2">The sequence shown here is derived from an EMBL/GenBank/DDBJ whole genome shotgun (WGS) entry which is preliminary data.</text>
</comment>
<evidence type="ECO:0000313" key="3">
    <source>
        <dbReference type="Proteomes" id="UP000596742"/>
    </source>
</evidence>
<reference evidence="2" key="1">
    <citation type="submission" date="2018-11" db="EMBL/GenBank/DDBJ databases">
        <authorList>
            <person name="Alioto T."/>
            <person name="Alioto T."/>
        </authorList>
    </citation>
    <scope>NUCLEOTIDE SEQUENCE</scope>
</reference>
<organism evidence="2 3">
    <name type="scientific">Mytilus galloprovincialis</name>
    <name type="common">Mediterranean mussel</name>
    <dbReference type="NCBI Taxonomy" id="29158"/>
    <lineage>
        <taxon>Eukaryota</taxon>
        <taxon>Metazoa</taxon>
        <taxon>Spiralia</taxon>
        <taxon>Lophotrochozoa</taxon>
        <taxon>Mollusca</taxon>
        <taxon>Bivalvia</taxon>
        <taxon>Autobranchia</taxon>
        <taxon>Pteriomorphia</taxon>
        <taxon>Mytilida</taxon>
        <taxon>Mytiloidea</taxon>
        <taxon>Mytilidae</taxon>
        <taxon>Mytilinae</taxon>
        <taxon>Mytilus</taxon>
    </lineage>
</organism>
<accession>A0A8B6HEY3</accession>
<dbReference type="PROSITE" id="PS50948">
    <property type="entry name" value="PAN"/>
    <property type="match status" value="1"/>
</dbReference>
<dbReference type="Proteomes" id="UP000596742">
    <property type="component" value="Unassembled WGS sequence"/>
</dbReference>
<sequence length="282" mass="31625">MTLYMPLFFVSCDIRSQNFIQTKNTRIVPGNASNRTSKARSGIQCSAECTSDENCCSSSYDTHSTLCILFSTCSPMTEYAEGYSVTKKTPEPVPKWFVGTNLCFEWRADGSGLDQCGNGEGSNKYCASVNEWTTYYKDRSDDSEGGCQMRWSIESVGYGSWFNNVEICYHWISYGNGRDPCGVGETCASIGTPTNYYRDDTDNLSKVCQMQWMLSVPVDAPEWIQNAQLCYQWYTDDDKGQCGGEANGSYCAIANTFTSFYSDHTNENAGGCYMRWKIFVDT</sequence>
<name>A0A8B6HEY3_MYTGA</name>
<keyword evidence="3" id="KW-1185">Reference proteome</keyword>
<evidence type="ECO:0000259" key="1">
    <source>
        <dbReference type="PROSITE" id="PS50948"/>
    </source>
</evidence>
<dbReference type="AlphaFoldDB" id="A0A8B6HEY3"/>
<gene>
    <name evidence="2" type="ORF">MGAL_10B018371</name>
</gene>
<feature type="domain" description="Apple" evidence="1">
    <location>
        <begin position="12"/>
        <end position="90"/>
    </location>
</feature>
<protein>
    <recommendedName>
        <fullName evidence="1">Apple domain-containing protein</fullName>
    </recommendedName>
</protein>
<proteinExistence type="predicted"/>
<dbReference type="EMBL" id="UYJE01009941">
    <property type="protein sequence ID" value="VDI78153.1"/>
    <property type="molecule type" value="Genomic_DNA"/>
</dbReference>
<dbReference type="InterPro" id="IPR003609">
    <property type="entry name" value="Pan_app"/>
</dbReference>
<dbReference type="OrthoDB" id="6112368at2759"/>
<evidence type="ECO:0000313" key="2">
    <source>
        <dbReference type="EMBL" id="VDI78153.1"/>
    </source>
</evidence>